<dbReference type="EMBL" id="CAJPDQ010000028">
    <property type="protein sequence ID" value="CAF9927822.1"/>
    <property type="molecule type" value="Genomic_DNA"/>
</dbReference>
<gene>
    <name evidence="1" type="ORF">GOMPHAMPRED_004510</name>
</gene>
<accession>A0A8H3FMJ7</accession>
<proteinExistence type="predicted"/>
<keyword evidence="2" id="KW-1185">Reference proteome</keyword>
<evidence type="ECO:0000313" key="2">
    <source>
        <dbReference type="Proteomes" id="UP000664169"/>
    </source>
</evidence>
<organism evidence="1 2">
    <name type="scientific">Gomphillus americanus</name>
    <dbReference type="NCBI Taxonomy" id="1940652"/>
    <lineage>
        <taxon>Eukaryota</taxon>
        <taxon>Fungi</taxon>
        <taxon>Dikarya</taxon>
        <taxon>Ascomycota</taxon>
        <taxon>Pezizomycotina</taxon>
        <taxon>Lecanoromycetes</taxon>
        <taxon>OSLEUM clade</taxon>
        <taxon>Ostropomycetidae</taxon>
        <taxon>Ostropales</taxon>
        <taxon>Graphidaceae</taxon>
        <taxon>Gomphilloideae</taxon>
        <taxon>Gomphillus</taxon>
    </lineage>
</organism>
<dbReference type="OrthoDB" id="1577640at2759"/>
<dbReference type="Proteomes" id="UP000664169">
    <property type="component" value="Unassembled WGS sequence"/>
</dbReference>
<dbReference type="AlphaFoldDB" id="A0A8H3FMJ7"/>
<comment type="caution">
    <text evidence="1">The sequence shown here is derived from an EMBL/GenBank/DDBJ whole genome shotgun (WGS) entry which is preliminary data.</text>
</comment>
<name>A0A8H3FMJ7_9LECA</name>
<reference evidence="1" key="1">
    <citation type="submission" date="2021-03" db="EMBL/GenBank/DDBJ databases">
        <authorList>
            <person name="Tagirdzhanova G."/>
        </authorList>
    </citation>
    <scope>NUCLEOTIDE SEQUENCE</scope>
</reference>
<evidence type="ECO:0000313" key="1">
    <source>
        <dbReference type="EMBL" id="CAF9927822.1"/>
    </source>
</evidence>
<protein>
    <submittedName>
        <fullName evidence="1">Uncharacterized protein</fullName>
    </submittedName>
</protein>
<sequence>MNNDGMIVQLEGTVYAVAEVVEVLSWLSAALRTPKENIATCLPVTSDISSEGQPFLSFKISYSVQGLETKGNGHCWHKMFRSSMIVLGYPIRRRVAINAPTYRSEWDFVQWHYIYEEKGDYMGCSAADSFDGAGVNERDMQKRHVIGWCSDAKIIAGAPGLYYSIQRFHLPKSNASIALKSFALSAGSQPGPMLESFIAFCVKDRPIHVSPAGLGIVDKLRWISQKHVILYDSQEKRGWLINGVNALLHLLRASLESYSTDKCSSALKLKPSHITEPTTTYPDATIDFFFQDKHKNLQLELYVRKFESFMEATKSSATSGTSKLKTTSVLVQGRVEDLFNILAHVITQQVDMSRREEIYYKPHFKKYLDGWDFKNIAADRSPFEPVVANLDCFQQPWVNMIQSISCQQR</sequence>